<protein>
    <submittedName>
        <fullName evidence="1">Pseudaminic acid cytidylyltransferase</fullName>
    </submittedName>
</protein>
<dbReference type="OrthoDB" id="9805604at2"/>
<reference evidence="2" key="1">
    <citation type="submission" date="2017-05" db="EMBL/GenBank/DDBJ databases">
        <authorList>
            <person name="Ray J."/>
            <person name="Price M."/>
            <person name="Deutschbauer A."/>
        </authorList>
    </citation>
    <scope>NUCLEOTIDE SEQUENCE [LARGE SCALE GENOMIC DNA]</scope>
    <source>
        <strain evidence="2">DSM 19842</strain>
    </source>
</reference>
<accession>A0A1X9YR87</accession>
<keyword evidence="1" id="KW-0808">Transferase</keyword>
<evidence type="ECO:0000313" key="2">
    <source>
        <dbReference type="Proteomes" id="UP000266292"/>
    </source>
</evidence>
<sequence length="230" mass="25913">MSSIAIIPARGGSKRIPRKNIKSFLGEPIITYSIKAALMSGLFDEVMVSTDDEEIAQVARDSGATVPFLRSAAASDDFASTAQVLEEVLTSYKNQGRTFDQGCCIYPTAPFVTAQLLDLAHARLSEGDFDTVFPVLRYSYPIWRSLKVEEGKALMNWPEHLQSRSQDLPHAFHDAGQFYWFRVESFLKKRVLFTDNSGVVELSELEAQDIDSETDWKLAELKYKLLYNLD</sequence>
<proteinExistence type="predicted"/>
<dbReference type="SUPFAM" id="SSF53448">
    <property type="entry name" value="Nucleotide-diphospho-sugar transferases"/>
    <property type="match status" value="1"/>
</dbReference>
<dbReference type="KEGG" id="pact:CA264_07960"/>
<dbReference type="RefSeq" id="WP_025606146.1">
    <property type="nucleotide sequence ID" value="NZ_CP021235.1"/>
</dbReference>
<dbReference type="STRING" id="709015.GCA_000472485_01598"/>
<dbReference type="GO" id="GO:0008781">
    <property type="term" value="F:N-acylneuraminate cytidylyltransferase activity"/>
    <property type="evidence" value="ECO:0007669"/>
    <property type="project" value="TreeGrafter"/>
</dbReference>
<gene>
    <name evidence="1" type="ORF">CA264_07960</name>
</gene>
<name>A0A1X9YR87_9BACT</name>
<dbReference type="PANTHER" id="PTHR21485">
    <property type="entry name" value="HAD SUPERFAMILY MEMBERS CMAS AND KDSC"/>
    <property type="match status" value="1"/>
</dbReference>
<dbReference type="Pfam" id="PF02348">
    <property type="entry name" value="CTP_transf_3"/>
    <property type="match status" value="1"/>
</dbReference>
<evidence type="ECO:0000313" key="1">
    <source>
        <dbReference type="EMBL" id="ARS35379.1"/>
    </source>
</evidence>
<dbReference type="Gene3D" id="3.90.550.10">
    <property type="entry name" value="Spore Coat Polysaccharide Biosynthesis Protein SpsA, Chain A"/>
    <property type="match status" value="1"/>
</dbReference>
<dbReference type="CDD" id="cd02513">
    <property type="entry name" value="CMP-NeuAc_Synthase"/>
    <property type="match status" value="1"/>
</dbReference>
<dbReference type="EMBL" id="CP021235">
    <property type="protein sequence ID" value="ARS35379.1"/>
    <property type="molecule type" value="Genomic_DNA"/>
</dbReference>
<dbReference type="InterPro" id="IPR003329">
    <property type="entry name" value="Cytidylyl_trans"/>
</dbReference>
<dbReference type="PANTHER" id="PTHR21485:SF6">
    <property type="entry name" value="N-ACYLNEURAMINATE CYTIDYLYLTRANSFERASE-RELATED"/>
    <property type="match status" value="1"/>
</dbReference>
<keyword evidence="2" id="KW-1185">Reference proteome</keyword>
<dbReference type="InterPro" id="IPR050793">
    <property type="entry name" value="CMP-NeuNAc_synthase"/>
</dbReference>
<dbReference type="InterPro" id="IPR029044">
    <property type="entry name" value="Nucleotide-diphossugar_trans"/>
</dbReference>
<dbReference type="NCBIfam" id="TIGR03584">
    <property type="entry name" value="PseF"/>
    <property type="match status" value="1"/>
</dbReference>
<dbReference type="AlphaFoldDB" id="A0A1X9YR87"/>
<keyword evidence="1" id="KW-0548">Nucleotidyltransferase</keyword>
<dbReference type="Proteomes" id="UP000266292">
    <property type="component" value="Chromosome"/>
</dbReference>
<dbReference type="InterPro" id="IPR020039">
    <property type="entry name" value="PseF"/>
</dbReference>
<organism evidence="1 2">
    <name type="scientific">Pontibacter actiniarum</name>
    <dbReference type="NCBI Taxonomy" id="323450"/>
    <lineage>
        <taxon>Bacteria</taxon>
        <taxon>Pseudomonadati</taxon>
        <taxon>Bacteroidota</taxon>
        <taxon>Cytophagia</taxon>
        <taxon>Cytophagales</taxon>
        <taxon>Hymenobacteraceae</taxon>
        <taxon>Pontibacter</taxon>
    </lineage>
</organism>